<dbReference type="GO" id="GO:1990234">
    <property type="term" value="C:transferase complex"/>
    <property type="evidence" value="ECO:0007669"/>
    <property type="project" value="UniProtKB-ARBA"/>
</dbReference>
<dbReference type="Gene3D" id="1.10.510.10">
    <property type="entry name" value="Transferase(Phosphotransferase) domain 1"/>
    <property type="match status" value="1"/>
</dbReference>
<dbReference type="InterPro" id="IPR015943">
    <property type="entry name" value="WD40/YVTN_repeat-like_dom_sf"/>
</dbReference>
<dbReference type="PROSITE" id="PS00678">
    <property type="entry name" value="WD_REPEATS_1"/>
    <property type="match status" value="5"/>
</dbReference>
<feature type="repeat" description="WD" evidence="3">
    <location>
        <begin position="309"/>
        <end position="343"/>
    </location>
</feature>
<accession>A0A8H3AZG0</accession>
<feature type="non-terminal residue" evidence="6">
    <location>
        <position position="1"/>
    </location>
</feature>
<evidence type="ECO:0000313" key="7">
    <source>
        <dbReference type="Proteomes" id="UP000663853"/>
    </source>
</evidence>
<feature type="repeat" description="WD" evidence="3">
    <location>
        <begin position="137"/>
        <end position="178"/>
    </location>
</feature>
<dbReference type="InterPro" id="IPR019775">
    <property type="entry name" value="WD40_repeat_CS"/>
</dbReference>
<evidence type="ECO:0000256" key="1">
    <source>
        <dbReference type="ARBA" id="ARBA00022574"/>
    </source>
</evidence>
<evidence type="ECO:0000256" key="2">
    <source>
        <dbReference type="ARBA" id="ARBA00022737"/>
    </source>
</evidence>
<dbReference type="PROSITE" id="PS50011">
    <property type="entry name" value="PROTEIN_KINASE_DOM"/>
    <property type="match status" value="1"/>
</dbReference>
<gene>
    <name evidence="6" type="ORF">RDB_LOCUS40010</name>
</gene>
<dbReference type="PANTHER" id="PTHR22847">
    <property type="entry name" value="WD40 REPEAT PROTEIN"/>
    <property type="match status" value="1"/>
</dbReference>
<reference evidence="6" key="1">
    <citation type="submission" date="2021-01" db="EMBL/GenBank/DDBJ databases">
        <authorList>
            <person name="Kaushik A."/>
        </authorList>
    </citation>
    <scope>NUCLEOTIDE SEQUENCE</scope>
    <source>
        <strain evidence="6">AG6-10EEA</strain>
    </source>
</reference>
<dbReference type="InterPro" id="IPR000719">
    <property type="entry name" value="Prot_kinase_dom"/>
</dbReference>
<evidence type="ECO:0000313" key="6">
    <source>
        <dbReference type="EMBL" id="CAE6443930.1"/>
    </source>
</evidence>
<feature type="repeat" description="WD" evidence="3">
    <location>
        <begin position="223"/>
        <end position="264"/>
    </location>
</feature>
<feature type="domain" description="Protein kinase" evidence="5">
    <location>
        <begin position="401"/>
        <end position="663"/>
    </location>
</feature>
<dbReference type="GO" id="GO:0005524">
    <property type="term" value="F:ATP binding"/>
    <property type="evidence" value="ECO:0007669"/>
    <property type="project" value="InterPro"/>
</dbReference>
<dbReference type="PROSITE" id="PS50082">
    <property type="entry name" value="WD_REPEATS_2"/>
    <property type="match status" value="7"/>
</dbReference>
<proteinExistence type="predicted"/>
<keyword evidence="2" id="KW-0677">Repeat</keyword>
<feature type="repeat" description="WD" evidence="3">
    <location>
        <begin position="51"/>
        <end position="86"/>
    </location>
</feature>
<dbReference type="PANTHER" id="PTHR22847:SF637">
    <property type="entry name" value="WD REPEAT DOMAIN 5B"/>
    <property type="match status" value="1"/>
</dbReference>
<dbReference type="PRINTS" id="PR00109">
    <property type="entry name" value="TYRKINASE"/>
</dbReference>
<dbReference type="InterPro" id="IPR001680">
    <property type="entry name" value="WD40_rpt"/>
</dbReference>
<dbReference type="SMART" id="SM00220">
    <property type="entry name" value="S_TKc"/>
    <property type="match status" value="1"/>
</dbReference>
<keyword evidence="1 3" id="KW-0853">WD repeat</keyword>
<feature type="repeat" description="WD" evidence="3">
    <location>
        <begin position="94"/>
        <end position="135"/>
    </location>
</feature>
<evidence type="ECO:0000256" key="3">
    <source>
        <dbReference type="PROSITE-ProRule" id="PRU00221"/>
    </source>
</evidence>
<comment type="caution">
    <text evidence="6">The sequence shown here is derived from an EMBL/GenBank/DDBJ whole genome shotgun (WGS) entry which is preliminary data.</text>
</comment>
<dbReference type="AlphaFoldDB" id="A0A8H3AZG0"/>
<dbReference type="GO" id="GO:0004672">
    <property type="term" value="F:protein kinase activity"/>
    <property type="evidence" value="ECO:0007669"/>
    <property type="project" value="InterPro"/>
</dbReference>
<feature type="repeat" description="WD" evidence="3">
    <location>
        <begin position="180"/>
        <end position="221"/>
    </location>
</feature>
<dbReference type="CDD" id="cd00200">
    <property type="entry name" value="WD40"/>
    <property type="match status" value="1"/>
</dbReference>
<feature type="repeat" description="WD" evidence="3">
    <location>
        <begin position="266"/>
        <end position="307"/>
    </location>
</feature>
<dbReference type="Proteomes" id="UP000663853">
    <property type="component" value="Unassembled WGS sequence"/>
</dbReference>
<dbReference type="InterPro" id="IPR011009">
    <property type="entry name" value="Kinase-like_dom_sf"/>
</dbReference>
<sequence length="672" mass="73479">RFADVTPAARILTPDLSSAEGEGKAEDTSDNTENLGYVAGTPLSRALPIVHRGHIAPVFSVVFSPGGKLVVSGGSDNTIRIWDADSQFPIGEPLKGHDGSIHSISYCPLGDLVASGSDDCIIRLWDTKSGQQVGKRLMGHTRAVFSVAFSSDAKLLASGSKDTTIRLWGVNRGETIGSSWVGHTGWVRAVAFSPDGAGVVSGSDDKTVRVWDVQREVGVITPLTGHKYVVRSVALSPNGSQIVSGSYDKTIRLWDVRTGDIVGKPYIGHTGRVYSVAFSPNGTYIASGSDDKTVCVWDVRTGRKVEELIKEHTHHVHSVAYSPCGGSISYGACDNTIMIWRISGNDSGADDESQPMAEDGAGMLELDRSIELVGKHMSMQEMLDLLLRHGCIDLTSQVDDGPNTIKVNGGGFGDIWKGSLRKGPKVAIKVWRGAEMQQYDYKTLKRAIREIYLWSKMKHNNVHQLMGVLMFKGQYIGMVSEWMNHGNLHEYMYAKPDFDRLQMCVQVTCGLAYMHRCNAVHGDLKALNVLVSSDGTAKLTDFGLSTMSQSSLAFSATSGSYSGSLRWAAPELIFDEAPKSKQSDVYALGMTMLEIFTGALPYSEYRKDYVVLMKLQKGDLPTRPEQIKHDDPGSKMWQLLLRCWGRSENARPSAEYVSESLLLLRLSVKPNT</sequence>
<dbReference type="EMBL" id="CAJMXA010000821">
    <property type="protein sequence ID" value="CAE6443930.1"/>
    <property type="molecule type" value="Genomic_DNA"/>
</dbReference>
<name>A0A8H3AZG0_9AGAM</name>
<feature type="region of interest" description="Disordered" evidence="4">
    <location>
        <begin position="13"/>
        <end position="33"/>
    </location>
</feature>
<dbReference type="SUPFAM" id="SSF50978">
    <property type="entry name" value="WD40 repeat-like"/>
    <property type="match status" value="1"/>
</dbReference>
<dbReference type="SMART" id="SM00320">
    <property type="entry name" value="WD40"/>
    <property type="match status" value="7"/>
</dbReference>
<dbReference type="PROSITE" id="PS50294">
    <property type="entry name" value="WD_REPEATS_REGION"/>
    <property type="match status" value="7"/>
</dbReference>
<dbReference type="Pfam" id="PF07714">
    <property type="entry name" value="PK_Tyr_Ser-Thr"/>
    <property type="match status" value="1"/>
</dbReference>
<dbReference type="InterPro" id="IPR001245">
    <property type="entry name" value="Ser-Thr/Tyr_kinase_cat_dom"/>
</dbReference>
<protein>
    <recommendedName>
        <fullName evidence="5">Protein kinase domain-containing protein</fullName>
    </recommendedName>
</protein>
<dbReference type="Gene3D" id="2.130.10.10">
    <property type="entry name" value="YVTN repeat-like/Quinoprotein amine dehydrogenase"/>
    <property type="match status" value="3"/>
</dbReference>
<evidence type="ECO:0000256" key="4">
    <source>
        <dbReference type="SAM" id="MobiDB-lite"/>
    </source>
</evidence>
<dbReference type="InterPro" id="IPR020472">
    <property type="entry name" value="WD40_PAC1"/>
</dbReference>
<dbReference type="PRINTS" id="PR00320">
    <property type="entry name" value="GPROTEINBRPT"/>
</dbReference>
<dbReference type="InterPro" id="IPR036322">
    <property type="entry name" value="WD40_repeat_dom_sf"/>
</dbReference>
<organism evidence="6 7">
    <name type="scientific">Rhizoctonia solani</name>
    <dbReference type="NCBI Taxonomy" id="456999"/>
    <lineage>
        <taxon>Eukaryota</taxon>
        <taxon>Fungi</taxon>
        <taxon>Dikarya</taxon>
        <taxon>Basidiomycota</taxon>
        <taxon>Agaricomycotina</taxon>
        <taxon>Agaricomycetes</taxon>
        <taxon>Cantharellales</taxon>
        <taxon>Ceratobasidiaceae</taxon>
        <taxon>Rhizoctonia</taxon>
    </lineage>
</organism>
<dbReference type="SUPFAM" id="SSF56112">
    <property type="entry name" value="Protein kinase-like (PK-like)"/>
    <property type="match status" value="1"/>
</dbReference>
<evidence type="ECO:0000259" key="5">
    <source>
        <dbReference type="PROSITE" id="PS50011"/>
    </source>
</evidence>
<dbReference type="Pfam" id="PF00400">
    <property type="entry name" value="WD40"/>
    <property type="match status" value="7"/>
</dbReference>